<dbReference type="Gene3D" id="1.10.260.40">
    <property type="entry name" value="lambda repressor-like DNA-binding domains"/>
    <property type="match status" value="1"/>
</dbReference>
<dbReference type="EMBL" id="MT143511">
    <property type="protein sequence ID" value="QJA97638.1"/>
    <property type="molecule type" value="Genomic_DNA"/>
</dbReference>
<reference evidence="1" key="1">
    <citation type="submission" date="2020-03" db="EMBL/GenBank/DDBJ databases">
        <title>The deep terrestrial virosphere.</title>
        <authorList>
            <person name="Holmfeldt K."/>
            <person name="Nilsson E."/>
            <person name="Simone D."/>
            <person name="Lopez-Fernandez M."/>
            <person name="Wu X."/>
            <person name="de Brujin I."/>
            <person name="Lundin D."/>
            <person name="Andersson A."/>
            <person name="Bertilsson S."/>
            <person name="Dopson M."/>
        </authorList>
    </citation>
    <scope>NUCLEOTIDE SEQUENCE</scope>
    <source>
        <strain evidence="1">MM415B06047</strain>
    </source>
</reference>
<dbReference type="SUPFAM" id="SSF47413">
    <property type="entry name" value="lambda repressor-like DNA-binding domains"/>
    <property type="match status" value="1"/>
</dbReference>
<protein>
    <submittedName>
        <fullName evidence="1">Uncharacterized protein</fullName>
    </submittedName>
</protein>
<accession>A0A6M3LYG5</accession>
<organism evidence="1">
    <name type="scientific">viral metagenome</name>
    <dbReference type="NCBI Taxonomy" id="1070528"/>
    <lineage>
        <taxon>unclassified sequences</taxon>
        <taxon>metagenomes</taxon>
        <taxon>organismal metagenomes</taxon>
    </lineage>
</organism>
<name>A0A6M3LYG5_9ZZZZ</name>
<dbReference type="InterPro" id="IPR010982">
    <property type="entry name" value="Lambda_DNA-bd_dom_sf"/>
</dbReference>
<dbReference type="AlphaFoldDB" id="A0A6M3LYG5"/>
<sequence>MGINLKLFMAIKKSNFNQKSLADAIPMTRSYLNLAINRGLRLDDGQKRSIAKALGQKVEDLFDE</sequence>
<dbReference type="GO" id="GO:0003677">
    <property type="term" value="F:DNA binding"/>
    <property type="evidence" value="ECO:0007669"/>
    <property type="project" value="InterPro"/>
</dbReference>
<evidence type="ECO:0000313" key="1">
    <source>
        <dbReference type="EMBL" id="QJA97638.1"/>
    </source>
</evidence>
<proteinExistence type="predicted"/>
<gene>
    <name evidence="1" type="ORF">MM415B06047_0011</name>
</gene>